<keyword evidence="2 6" id="KW-0378">Hydrolase</keyword>
<keyword evidence="3 6" id="KW-0347">Helicase</keyword>
<keyword evidence="1 6" id="KW-0547">Nucleotide-binding</keyword>
<dbReference type="InterPro" id="IPR027417">
    <property type="entry name" value="P-loop_NTPase"/>
</dbReference>
<organism evidence="10 11">
    <name type="scientific">Candidatus Liberibacter europaeus</name>
    <dbReference type="NCBI Taxonomy" id="744859"/>
    <lineage>
        <taxon>Bacteria</taxon>
        <taxon>Pseudomonadati</taxon>
        <taxon>Pseudomonadota</taxon>
        <taxon>Alphaproteobacteria</taxon>
        <taxon>Hyphomicrobiales</taxon>
        <taxon>Rhizobiaceae</taxon>
        <taxon>Liberibacter</taxon>
    </lineage>
</organism>
<protein>
    <submittedName>
        <fullName evidence="10">Helicase</fullName>
    </submittedName>
</protein>
<dbReference type="InterPro" id="IPR014001">
    <property type="entry name" value="Helicase_ATP-bd"/>
</dbReference>
<dbReference type="SMART" id="SM00487">
    <property type="entry name" value="DEXDc"/>
    <property type="match status" value="1"/>
</dbReference>
<accession>A0A2T4VYJ7</accession>
<dbReference type="EMBL" id="PSQJ01000001">
    <property type="protein sequence ID" value="PTL86864.1"/>
    <property type="molecule type" value="Genomic_DNA"/>
</dbReference>
<reference evidence="11" key="1">
    <citation type="submission" date="2018-02" db="EMBL/GenBank/DDBJ databases">
        <title>Genome sequence of Candidatus Liberibacter europaeus.</title>
        <authorList>
            <person name="Frampton R.A."/>
            <person name="Thompson S.M."/>
            <person name="David C."/>
            <person name="Addison S.M."/>
            <person name="Smith G.R."/>
        </authorList>
    </citation>
    <scope>NUCLEOTIDE SEQUENCE [LARGE SCALE GENOMIC DNA]</scope>
</reference>
<feature type="domain" description="Helicase ATP-binding" evidence="8">
    <location>
        <begin position="31"/>
        <end position="207"/>
    </location>
</feature>
<dbReference type="CDD" id="cd18787">
    <property type="entry name" value="SF2_C_DEAD"/>
    <property type="match status" value="1"/>
</dbReference>
<comment type="similarity">
    <text evidence="5 6">Belongs to the DEAD box helicase family.</text>
</comment>
<dbReference type="InterPro" id="IPR044742">
    <property type="entry name" value="DEAD/DEAH_RhlB"/>
</dbReference>
<evidence type="ECO:0000256" key="6">
    <source>
        <dbReference type="RuleBase" id="RU000492"/>
    </source>
</evidence>
<comment type="caution">
    <text evidence="10">The sequence shown here is derived from an EMBL/GenBank/DDBJ whole genome shotgun (WGS) entry which is preliminary data.</text>
</comment>
<dbReference type="AlphaFoldDB" id="A0A2T4VYJ7"/>
<dbReference type="PROSITE" id="PS00039">
    <property type="entry name" value="DEAD_ATP_HELICASE"/>
    <property type="match status" value="1"/>
</dbReference>
<dbReference type="InterPro" id="IPR005580">
    <property type="entry name" value="DbpA/CsdA_RNA-bd_dom"/>
</dbReference>
<dbReference type="Gene3D" id="3.40.50.300">
    <property type="entry name" value="P-loop containing nucleotide triphosphate hydrolases"/>
    <property type="match status" value="2"/>
</dbReference>
<dbReference type="InterPro" id="IPR001650">
    <property type="entry name" value="Helicase_C-like"/>
</dbReference>
<dbReference type="Pfam" id="PF00270">
    <property type="entry name" value="DEAD"/>
    <property type="match status" value="1"/>
</dbReference>
<evidence type="ECO:0000313" key="11">
    <source>
        <dbReference type="Proteomes" id="UP000240811"/>
    </source>
</evidence>
<evidence type="ECO:0000256" key="5">
    <source>
        <dbReference type="ARBA" id="ARBA00038437"/>
    </source>
</evidence>
<evidence type="ECO:0000313" key="10">
    <source>
        <dbReference type="EMBL" id="PTL86864.1"/>
    </source>
</evidence>
<dbReference type="PANTHER" id="PTHR47959">
    <property type="entry name" value="ATP-DEPENDENT RNA HELICASE RHLE-RELATED"/>
    <property type="match status" value="1"/>
</dbReference>
<dbReference type="GO" id="GO:0003676">
    <property type="term" value="F:nucleic acid binding"/>
    <property type="evidence" value="ECO:0007669"/>
    <property type="project" value="InterPro"/>
</dbReference>
<dbReference type="GO" id="GO:0005524">
    <property type="term" value="F:ATP binding"/>
    <property type="evidence" value="ECO:0007669"/>
    <property type="project" value="UniProtKB-KW"/>
</dbReference>
<dbReference type="Proteomes" id="UP000240811">
    <property type="component" value="Unassembled WGS sequence"/>
</dbReference>
<evidence type="ECO:0000256" key="3">
    <source>
        <dbReference type="ARBA" id="ARBA00022806"/>
    </source>
</evidence>
<feature type="domain" description="Helicase C-terminal" evidence="9">
    <location>
        <begin position="230"/>
        <end position="380"/>
    </location>
</feature>
<evidence type="ECO:0000256" key="1">
    <source>
        <dbReference type="ARBA" id="ARBA00022741"/>
    </source>
</evidence>
<dbReference type="InterPro" id="IPR012677">
    <property type="entry name" value="Nucleotide-bd_a/b_plait_sf"/>
</dbReference>
<feature type="region of interest" description="Disordered" evidence="7">
    <location>
        <begin position="540"/>
        <end position="573"/>
    </location>
</feature>
<dbReference type="Pfam" id="PF03880">
    <property type="entry name" value="DbpA"/>
    <property type="match status" value="1"/>
</dbReference>
<dbReference type="PROSITE" id="PS51192">
    <property type="entry name" value="HELICASE_ATP_BIND_1"/>
    <property type="match status" value="1"/>
</dbReference>
<dbReference type="Gene3D" id="3.30.70.330">
    <property type="match status" value="1"/>
</dbReference>
<dbReference type="GO" id="GO:0005829">
    <property type="term" value="C:cytosol"/>
    <property type="evidence" value="ECO:0007669"/>
    <property type="project" value="TreeGrafter"/>
</dbReference>
<dbReference type="CDD" id="cd00268">
    <property type="entry name" value="DEADc"/>
    <property type="match status" value="1"/>
</dbReference>
<dbReference type="InterPro" id="IPR000629">
    <property type="entry name" value="RNA-helicase_DEAD-box_CS"/>
</dbReference>
<evidence type="ECO:0000259" key="8">
    <source>
        <dbReference type="PROSITE" id="PS51192"/>
    </source>
</evidence>
<dbReference type="CDD" id="cd12252">
    <property type="entry name" value="RRM_DbpA"/>
    <property type="match status" value="1"/>
</dbReference>
<dbReference type="InterPro" id="IPR011545">
    <property type="entry name" value="DEAD/DEAH_box_helicase_dom"/>
</dbReference>
<name>A0A2T4VYJ7_9HYPH</name>
<dbReference type="GO" id="GO:0016787">
    <property type="term" value="F:hydrolase activity"/>
    <property type="evidence" value="ECO:0007669"/>
    <property type="project" value="UniProtKB-KW"/>
</dbReference>
<sequence>MTIFEDIPKVIGEALSERGYSTLTPVQKSILDPSLRDKDLLVSAQTGSGKTVAFGLALASNLLEGNDRFGPAGFPLALAIAPTRELAMQVGRELTWLYEKTGVVVSVCIGGVSLHRERRDLQNGSHIIVGTPGRLCDHIRGKGLNMSNLKAVILDEADEMLDLGFRDDIEFILDSSPKKRRMLMFSATISSTIMTLAKNYQKDAIRINVSSENRQHSDIDYRAVLVKMSDRDNAIVNILRYHEAKNAIVFCSTRASVSRFTKILGEHLFQVVALSGELSQQERSNALQMMRDGRARVCIATDVAARGIDLPDLDLVIHAELSSNPDILLHRCGRTGRAGRKGKSVFIVVQNMQRRAERLFRDANVSVVWDQVPSSAEILDRDTQRMLEDSSLTSPIQEGEKKIVDALLSQHTPEKIAAGFLRLNSAGRCPPEKLDSISLNYEKDRIQSGFRSSRENSRDNFRDSSWFSLSVGSKQKAEPRWLIPMLCRGSGISRNSIGAIRVQPEQTFIEISADGAKLLRRSVKLDKGIQIKSMNGIKPDFKNHRSSNSSRFVNHQDSATENRFKRSKRVFNR</sequence>
<dbReference type="InterPro" id="IPR050079">
    <property type="entry name" value="DEAD_box_RNA_helicase"/>
</dbReference>
<dbReference type="PANTHER" id="PTHR47959:SF1">
    <property type="entry name" value="ATP-DEPENDENT RNA HELICASE DBPA"/>
    <property type="match status" value="1"/>
</dbReference>
<dbReference type="SUPFAM" id="SSF52540">
    <property type="entry name" value="P-loop containing nucleoside triphosphate hydrolases"/>
    <property type="match status" value="1"/>
</dbReference>
<evidence type="ECO:0000256" key="7">
    <source>
        <dbReference type="SAM" id="MobiDB-lite"/>
    </source>
</evidence>
<proteinExistence type="inferred from homology"/>
<evidence type="ECO:0000256" key="2">
    <source>
        <dbReference type="ARBA" id="ARBA00022801"/>
    </source>
</evidence>
<evidence type="ECO:0000256" key="4">
    <source>
        <dbReference type="ARBA" id="ARBA00022840"/>
    </source>
</evidence>
<gene>
    <name evidence="10" type="ORF">C4617_00050</name>
</gene>
<evidence type="ECO:0000259" key="9">
    <source>
        <dbReference type="PROSITE" id="PS51194"/>
    </source>
</evidence>
<dbReference type="PROSITE" id="PS51194">
    <property type="entry name" value="HELICASE_CTER"/>
    <property type="match status" value="1"/>
</dbReference>
<dbReference type="Pfam" id="PF00271">
    <property type="entry name" value="Helicase_C"/>
    <property type="match status" value="1"/>
</dbReference>
<keyword evidence="4 6" id="KW-0067">ATP-binding</keyword>
<feature type="compositionally biased region" description="Polar residues" evidence="7">
    <location>
        <begin position="546"/>
        <end position="557"/>
    </location>
</feature>
<dbReference type="SMART" id="SM00490">
    <property type="entry name" value="HELICc"/>
    <property type="match status" value="1"/>
</dbReference>
<dbReference type="GO" id="GO:0003724">
    <property type="term" value="F:RNA helicase activity"/>
    <property type="evidence" value="ECO:0007669"/>
    <property type="project" value="TreeGrafter"/>
</dbReference>